<keyword evidence="1" id="KW-0963">Cytoplasm</keyword>
<dbReference type="InterPro" id="IPR001372">
    <property type="entry name" value="Dynein_light_chain_typ-1/2"/>
</dbReference>
<comment type="caution">
    <text evidence="2">The sequence shown here is derived from an EMBL/GenBank/DDBJ whole genome shotgun (WGS) entry which is preliminary data.</text>
</comment>
<comment type="similarity">
    <text evidence="1">Belongs to the dynein light chain family.</text>
</comment>
<reference evidence="2 3" key="1">
    <citation type="journal article" date="2024" name="Nat. Commun.">
        <title>Phylogenomics reveals the evolutionary origins of lichenization in chlorophyte algae.</title>
        <authorList>
            <person name="Puginier C."/>
            <person name="Libourel C."/>
            <person name="Otte J."/>
            <person name="Skaloud P."/>
            <person name="Haon M."/>
            <person name="Grisel S."/>
            <person name="Petersen M."/>
            <person name="Berrin J.G."/>
            <person name="Delaux P.M."/>
            <person name="Dal Grande F."/>
            <person name="Keller J."/>
        </authorList>
    </citation>
    <scope>NUCLEOTIDE SEQUENCE [LARGE SCALE GENOMIC DNA]</scope>
    <source>
        <strain evidence="2 3">SAG 2043</strain>
    </source>
</reference>
<proteinExistence type="inferred from homology"/>
<organism evidence="2 3">
    <name type="scientific">[Myrmecia] bisecta</name>
    <dbReference type="NCBI Taxonomy" id="41462"/>
    <lineage>
        <taxon>Eukaryota</taxon>
        <taxon>Viridiplantae</taxon>
        <taxon>Chlorophyta</taxon>
        <taxon>core chlorophytes</taxon>
        <taxon>Trebouxiophyceae</taxon>
        <taxon>Trebouxiales</taxon>
        <taxon>Trebouxiaceae</taxon>
        <taxon>Myrmecia</taxon>
    </lineage>
</organism>
<dbReference type="GO" id="GO:0005868">
    <property type="term" value="C:cytoplasmic dynein complex"/>
    <property type="evidence" value="ECO:0007669"/>
    <property type="project" value="TreeGrafter"/>
</dbReference>
<dbReference type="SUPFAM" id="SSF54648">
    <property type="entry name" value="DLC"/>
    <property type="match status" value="1"/>
</dbReference>
<keyword evidence="1" id="KW-0206">Cytoskeleton</keyword>
<dbReference type="GO" id="GO:0005874">
    <property type="term" value="C:microtubule"/>
    <property type="evidence" value="ECO:0007669"/>
    <property type="project" value="UniProtKB-KW"/>
</dbReference>
<dbReference type="Pfam" id="PF01221">
    <property type="entry name" value="Dynein_light"/>
    <property type="match status" value="1"/>
</dbReference>
<name>A0AAW1Q6W2_9CHLO</name>
<evidence type="ECO:0000313" key="3">
    <source>
        <dbReference type="Proteomes" id="UP001489004"/>
    </source>
</evidence>
<protein>
    <recommendedName>
        <fullName evidence="1">Dynein light chain</fullName>
    </recommendedName>
</protein>
<evidence type="ECO:0000313" key="2">
    <source>
        <dbReference type="EMBL" id="KAK9816673.1"/>
    </source>
</evidence>
<dbReference type="AlphaFoldDB" id="A0AAW1Q6W2"/>
<sequence length="93" mass="10701">MPSEYEQTAIEVCLQGVHKYKHYKDVAAYIKHEYDRKYPSSGKATEGVYHCVCGKNFACAVSHETRYYIHLQIDTLHIILFKSKDNPFAVSEG</sequence>
<dbReference type="Gene3D" id="3.30.740.10">
    <property type="entry name" value="Protein Inhibitor Of Neuronal Nitric Oxide Synthase"/>
    <property type="match status" value="1"/>
</dbReference>
<keyword evidence="3" id="KW-1185">Reference proteome</keyword>
<keyword evidence="1" id="KW-0243">Dynein</keyword>
<dbReference type="PANTHER" id="PTHR11886">
    <property type="entry name" value="DYNEIN LIGHT CHAIN"/>
    <property type="match status" value="1"/>
</dbReference>
<evidence type="ECO:0000256" key="1">
    <source>
        <dbReference type="RuleBase" id="RU365010"/>
    </source>
</evidence>
<dbReference type="PANTHER" id="PTHR11886:SF35">
    <property type="entry name" value="DYNEIN LIGHT CHAIN"/>
    <property type="match status" value="1"/>
</dbReference>
<dbReference type="SMART" id="SM01375">
    <property type="entry name" value="Dynein_light"/>
    <property type="match status" value="1"/>
</dbReference>
<accession>A0AAW1Q6W2</accession>
<dbReference type="GO" id="GO:0007017">
    <property type="term" value="P:microtubule-based process"/>
    <property type="evidence" value="ECO:0007669"/>
    <property type="project" value="InterPro"/>
</dbReference>
<dbReference type="EMBL" id="JALJOR010000005">
    <property type="protein sequence ID" value="KAK9816673.1"/>
    <property type="molecule type" value="Genomic_DNA"/>
</dbReference>
<dbReference type="GO" id="GO:0045505">
    <property type="term" value="F:dynein intermediate chain binding"/>
    <property type="evidence" value="ECO:0007669"/>
    <property type="project" value="TreeGrafter"/>
</dbReference>
<comment type="subcellular location">
    <subcellularLocation>
        <location evidence="1">Cytoplasm</location>
        <location evidence="1">Cytoskeleton</location>
    </subcellularLocation>
</comment>
<dbReference type="Proteomes" id="UP001489004">
    <property type="component" value="Unassembled WGS sequence"/>
</dbReference>
<gene>
    <name evidence="2" type="ORF">WJX72_003543</name>
</gene>
<dbReference type="InterPro" id="IPR037177">
    <property type="entry name" value="DLC_sf"/>
</dbReference>
<keyword evidence="1" id="KW-0493">Microtubule</keyword>
<keyword evidence="1" id="KW-0505">Motor protein</keyword>